<dbReference type="InterPro" id="IPR003342">
    <property type="entry name" value="ArnT-like_N"/>
</dbReference>
<dbReference type="GO" id="GO:0004169">
    <property type="term" value="F:dolichyl-phosphate-mannose-protein mannosyltransferase activity"/>
    <property type="evidence" value="ECO:0007669"/>
    <property type="project" value="UniProtKB-UniRule"/>
</dbReference>
<dbReference type="InterPro" id="IPR032421">
    <property type="entry name" value="PMT_4TMC"/>
</dbReference>
<evidence type="ECO:0000256" key="12">
    <source>
        <dbReference type="ARBA" id="ARBA00045085"/>
    </source>
</evidence>
<evidence type="ECO:0000256" key="9">
    <source>
        <dbReference type="ARBA" id="ARBA00022824"/>
    </source>
</evidence>
<dbReference type="AlphaFoldDB" id="A0A9W8ALH8"/>
<keyword evidence="7 14" id="KW-0812">Transmembrane</keyword>
<dbReference type="Pfam" id="PF02366">
    <property type="entry name" value="PMT"/>
    <property type="match status" value="1"/>
</dbReference>
<evidence type="ECO:0000256" key="3">
    <source>
        <dbReference type="ARBA" id="ARBA00007222"/>
    </source>
</evidence>
<feature type="domain" description="MIR" evidence="16">
    <location>
        <begin position="408"/>
        <end position="466"/>
    </location>
</feature>
<evidence type="ECO:0000256" key="6">
    <source>
        <dbReference type="ARBA" id="ARBA00022679"/>
    </source>
</evidence>
<dbReference type="InterPro" id="IPR036300">
    <property type="entry name" value="MIR_dom_sf"/>
</dbReference>
<dbReference type="Gene3D" id="2.80.10.50">
    <property type="match status" value="1"/>
</dbReference>
<dbReference type="InterPro" id="IPR016093">
    <property type="entry name" value="MIR_motif"/>
</dbReference>
<evidence type="ECO:0000256" key="14">
    <source>
        <dbReference type="RuleBase" id="RU367007"/>
    </source>
</evidence>
<feature type="transmembrane region" description="Helical" evidence="14">
    <location>
        <begin position="673"/>
        <end position="693"/>
    </location>
</feature>
<dbReference type="OrthoDB" id="292747at2759"/>
<accession>A0A9W8ALH8</accession>
<keyword evidence="6 14" id="KW-0808">Transferase</keyword>
<evidence type="ECO:0000256" key="1">
    <source>
        <dbReference type="ARBA" id="ARBA00004477"/>
    </source>
</evidence>
<evidence type="ECO:0000313" key="18">
    <source>
        <dbReference type="Proteomes" id="UP001150925"/>
    </source>
</evidence>
<feature type="transmembrane region" description="Helical" evidence="14">
    <location>
        <begin position="56"/>
        <end position="76"/>
    </location>
</feature>
<keyword evidence="5 14" id="KW-0328">Glycosyltransferase</keyword>
<evidence type="ECO:0000256" key="5">
    <source>
        <dbReference type="ARBA" id="ARBA00022676"/>
    </source>
</evidence>
<feature type="transmembrane region" description="Helical" evidence="14">
    <location>
        <begin position="167"/>
        <end position="186"/>
    </location>
</feature>
<feature type="domain" description="MIR" evidence="16">
    <location>
        <begin position="332"/>
        <end position="392"/>
    </location>
</feature>
<comment type="similarity">
    <text evidence="3 14">Belongs to the glycosyltransferase 39 family.</text>
</comment>
<keyword evidence="9 14" id="KW-0256">Endoplasmic reticulum</keyword>
<feature type="region of interest" description="Disordered" evidence="15">
    <location>
        <begin position="1"/>
        <end position="34"/>
    </location>
</feature>
<proteinExistence type="inferred from homology"/>
<dbReference type="PANTHER" id="PTHR10050">
    <property type="entry name" value="DOLICHYL-PHOSPHATE-MANNOSE--PROTEIN MANNOSYLTRANSFERASE"/>
    <property type="match status" value="1"/>
</dbReference>
<dbReference type="EC" id="2.4.1.109" evidence="4 14"/>
<feature type="transmembrane region" description="Helical" evidence="14">
    <location>
        <begin position="717"/>
        <end position="740"/>
    </location>
</feature>
<dbReference type="SUPFAM" id="SSF82109">
    <property type="entry name" value="MIR domain"/>
    <property type="match status" value="1"/>
</dbReference>
<dbReference type="EMBL" id="JANBPY010001288">
    <property type="protein sequence ID" value="KAJ1960687.1"/>
    <property type="molecule type" value="Genomic_DNA"/>
</dbReference>
<keyword evidence="10 14" id="KW-1133">Transmembrane helix</keyword>
<reference evidence="17" key="1">
    <citation type="submission" date="2022-07" db="EMBL/GenBank/DDBJ databases">
        <title>Phylogenomic reconstructions and comparative analyses of Kickxellomycotina fungi.</title>
        <authorList>
            <person name="Reynolds N.K."/>
            <person name="Stajich J.E."/>
            <person name="Barry K."/>
            <person name="Grigoriev I.V."/>
            <person name="Crous P."/>
            <person name="Smith M.E."/>
        </authorList>
    </citation>
    <scope>NUCLEOTIDE SEQUENCE</scope>
    <source>
        <strain evidence="17">RSA 1196</strain>
    </source>
</reference>
<feature type="transmembrane region" description="Helical" evidence="14">
    <location>
        <begin position="106"/>
        <end position="126"/>
    </location>
</feature>
<feature type="transmembrane region" description="Helical" evidence="14">
    <location>
        <begin position="138"/>
        <end position="161"/>
    </location>
</feature>
<comment type="pathway">
    <text evidence="2 14">Protein modification; protein glycosylation.</text>
</comment>
<evidence type="ECO:0000256" key="10">
    <source>
        <dbReference type="ARBA" id="ARBA00022989"/>
    </source>
</evidence>
<dbReference type="CDD" id="cd23285">
    <property type="entry name" value="beta-trefoil_MIR_PMT4-like"/>
    <property type="match status" value="1"/>
</dbReference>
<evidence type="ECO:0000259" key="16">
    <source>
        <dbReference type="PROSITE" id="PS50919"/>
    </source>
</evidence>
<dbReference type="PROSITE" id="PS50919">
    <property type="entry name" value="MIR"/>
    <property type="match status" value="2"/>
</dbReference>
<evidence type="ECO:0000256" key="2">
    <source>
        <dbReference type="ARBA" id="ARBA00004922"/>
    </source>
</evidence>
<comment type="subcellular location">
    <subcellularLocation>
        <location evidence="1 14">Endoplasmic reticulum membrane</location>
        <topology evidence="1 14">Multi-pass membrane protein</topology>
    </subcellularLocation>
</comment>
<keyword evidence="8" id="KW-0677">Repeat</keyword>
<dbReference type="InterPro" id="IPR027005">
    <property type="entry name" value="PMT-like"/>
</dbReference>
<comment type="function">
    <text evidence="14">Transfers mannose from Dol-P-mannose to Ser or Thr residues on proteins.</text>
</comment>
<gene>
    <name evidence="17" type="primary">PMT4</name>
    <name evidence="17" type="ORF">IWQ62_004136</name>
</gene>
<feature type="transmembrane region" description="Helical" evidence="14">
    <location>
        <begin position="193"/>
        <end position="213"/>
    </location>
</feature>
<comment type="caution">
    <text evidence="17">The sequence shown here is derived from an EMBL/GenBank/DDBJ whole genome shotgun (WGS) entry which is preliminary data.</text>
</comment>
<name>A0A9W8ALH8_9FUNG</name>
<organism evidence="17 18">
    <name type="scientific">Dispira parvispora</name>
    <dbReference type="NCBI Taxonomy" id="1520584"/>
    <lineage>
        <taxon>Eukaryota</taxon>
        <taxon>Fungi</taxon>
        <taxon>Fungi incertae sedis</taxon>
        <taxon>Zoopagomycota</taxon>
        <taxon>Kickxellomycotina</taxon>
        <taxon>Dimargaritomycetes</taxon>
        <taxon>Dimargaritales</taxon>
        <taxon>Dimargaritaceae</taxon>
        <taxon>Dispira</taxon>
    </lineage>
</organism>
<evidence type="ECO:0000256" key="7">
    <source>
        <dbReference type="ARBA" id="ARBA00022692"/>
    </source>
</evidence>
<feature type="compositionally biased region" description="Polar residues" evidence="15">
    <location>
        <begin position="8"/>
        <end position="19"/>
    </location>
</feature>
<feature type="transmembrane region" description="Helical" evidence="14">
    <location>
        <begin position="605"/>
        <end position="627"/>
    </location>
</feature>
<comment type="catalytic activity">
    <reaction evidence="12 14">
        <text>a di-trans,poly-cis-dolichyl beta-D-mannosyl phosphate + L-threonyl-[protein] = 3-O-(alpha-D-mannosyl)-L-threonyl-[protein] + a di-trans,poly-cis-dolichyl phosphate + H(+)</text>
        <dbReference type="Rhea" id="RHEA:53396"/>
        <dbReference type="Rhea" id="RHEA-COMP:11060"/>
        <dbReference type="Rhea" id="RHEA-COMP:13547"/>
        <dbReference type="Rhea" id="RHEA-COMP:19498"/>
        <dbReference type="Rhea" id="RHEA-COMP:19501"/>
        <dbReference type="ChEBI" id="CHEBI:15378"/>
        <dbReference type="ChEBI" id="CHEBI:30013"/>
        <dbReference type="ChEBI" id="CHEBI:57683"/>
        <dbReference type="ChEBI" id="CHEBI:58211"/>
        <dbReference type="ChEBI" id="CHEBI:137323"/>
        <dbReference type="EC" id="2.4.1.109"/>
    </reaction>
</comment>
<evidence type="ECO:0000256" key="4">
    <source>
        <dbReference type="ARBA" id="ARBA00012839"/>
    </source>
</evidence>
<evidence type="ECO:0000313" key="17">
    <source>
        <dbReference type="EMBL" id="KAJ1960687.1"/>
    </source>
</evidence>
<evidence type="ECO:0000256" key="13">
    <source>
        <dbReference type="ARBA" id="ARBA00045102"/>
    </source>
</evidence>
<evidence type="ECO:0000256" key="15">
    <source>
        <dbReference type="SAM" id="MobiDB-lite"/>
    </source>
</evidence>
<dbReference type="SMART" id="SM00472">
    <property type="entry name" value="MIR"/>
    <property type="match status" value="3"/>
</dbReference>
<dbReference type="Proteomes" id="UP001150925">
    <property type="component" value="Unassembled WGS sequence"/>
</dbReference>
<evidence type="ECO:0000256" key="8">
    <source>
        <dbReference type="ARBA" id="ARBA00022737"/>
    </source>
</evidence>
<dbReference type="Pfam" id="PF16192">
    <property type="entry name" value="PMT_4TMC"/>
    <property type="match status" value="1"/>
</dbReference>
<evidence type="ECO:0000256" key="11">
    <source>
        <dbReference type="ARBA" id="ARBA00023136"/>
    </source>
</evidence>
<feature type="transmembrane region" description="Helical" evidence="14">
    <location>
        <begin position="279"/>
        <end position="300"/>
    </location>
</feature>
<feature type="transmembrane region" description="Helical" evidence="14">
    <location>
        <begin position="648"/>
        <end position="667"/>
    </location>
</feature>
<comment type="catalytic activity">
    <reaction evidence="13 14">
        <text>a di-trans,poly-cis-dolichyl beta-D-mannosyl phosphate + L-seryl-[protein] = 3-O-(alpha-D-mannosyl)-L-seryl-[protein] + a di-trans,poly-cis-dolichyl phosphate + H(+)</text>
        <dbReference type="Rhea" id="RHEA:17377"/>
        <dbReference type="Rhea" id="RHEA-COMP:9863"/>
        <dbReference type="Rhea" id="RHEA-COMP:13546"/>
        <dbReference type="Rhea" id="RHEA-COMP:19498"/>
        <dbReference type="Rhea" id="RHEA-COMP:19501"/>
        <dbReference type="ChEBI" id="CHEBI:15378"/>
        <dbReference type="ChEBI" id="CHEBI:29999"/>
        <dbReference type="ChEBI" id="CHEBI:57683"/>
        <dbReference type="ChEBI" id="CHEBI:58211"/>
        <dbReference type="ChEBI" id="CHEBI:137321"/>
        <dbReference type="EC" id="2.4.1.109"/>
    </reaction>
</comment>
<dbReference type="GO" id="GO:0005789">
    <property type="term" value="C:endoplasmic reticulum membrane"/>
    <property type="evidence" value="ECO:0007669"/>
    <property type="project" value="UniProtKB-SubCell"/>
</dbReference>
<dbReference type="PANTHER" id="PTHR10050:SF51">
    <property type="entry name" value="PROTEIN O-MANNOSYL-TRANSFERASE 1"/>
    <property type="match status" value="1"/>
</dbReference>
<keyword evidence="18" id="KW-1185">Reference proteome</keyword>
<protein>
    <recommendedName>
        <fullName evidence="4 14">Dolichyl-phosphate-mannose--protein mannosyltransferase</fullName>
        <ecNumber evidence="4 14">2.4.1.109</ecNumber>
    </recommendedName>
</protein>
<keyword evidence="11 14" id="KW-0472">Membrane</keyword>
<sequence>MGGKTVRQRTTASQASLTDTGKPPINAKGDKSTAAEKPIAVPKSVVSATTLNPSHVALFVLTALSFITRFYCIWFPSEVVFDEVHFGKFASYYIRRSYFFDVHPPLAKLLIAAWAYVVGMDGNYLFDKIGESYIENNIPYISLRTFVASWGAAIPILVYMIMIESGYSVYAALLTGMMLVFDNGLVTHSRFIYLDNFMIVFILCAVFFYVRFFKSRFHPFGKMWWINLALTGIFLGCTVSVKLVGALTIAMIGIVVILDLWRLLDIQRGLTVQQWSQHFAARALCLIVIPIAVYMLNFYVHFAVVHRSGPGDRYMSPAFQATLTDSPLYANTVDVRYNQNVRLRHKKHKVYMHSHNHQYPLRYPDGRVSSKGQQVNGYGHKDFNNYWTVLPGSTNGTVPVDPTRHNSDDVVRNGDVIRLLHAATQSYLYTHDVASPLTTTNMEITTSAKNATDDKYKGTLWRVEIDKKSANTTHWVTEASLVRLIHVQHGVAIFCNNKKLPDWAFEQMELNGNKKPLDEGNVWVANDIEGVDPTKMKQNRRKPKPMNFFLKFFELNRVMVDRNSALTKPHPYQSAAITWPFVLRGVSYWSNSAERQQIYLLGHPFGWWLGFLSVVCLASLLFANLLANRRGIEPASPLIYRHLDRSAGYILLGYVLHYFPFFTQGRALFLHHYLPALIFSYMAVGTLYQYAFVEDYGRFALRSLGSRVRHLHLGKSAAIALVVILVLQVGIFLFFAPLIYGSSLTVSQVLARQWWHAWDFQFLK</sequence>
<feature type="transmembrane region" description="Helical" evidence="14">
    <location>
        <begin position="225"/>
        <end position="258"/>
    </location>
</feature>
<dbReference type="Pfam" id="PF02815">
    <property type="entry name" value="MIR"/>
    <property type="match status" value="1"/>
</dbReference>